<comment type="caution">
    <text evidence="2">The sequence shown here is derived from an EMBL/GenBank/DDBJ whole genome shotgun (WGS) entry which is preliminary data.</text>
</comment>
<dbReference type="EMBL" id="QPMM01000007">
    <property type="protein sequence ID" value="RFS21989.1"/>
    <property type="molecule type" value="Genomic_DNA"/>
</dbReference>
<dbReference type="Proteomes" id="UP000260644">
    <property type="component" value="Unassembled WGS sequence"/>
</dbReference>
<protein>
    <recommendedName>
        <fullName evidence="4">DUF1440 domain-containing protein</fullName>
    </recommendedName>
</protein>
<evidence type="ECO:0000313" key="3">
    <source>
        <dbReference type="Proteomes" id="UP000260644"/>
    </source>
</evidence>
<keyword evidence="1" id="KW-0812">Transmembrane</keyword>
<evidence type="ECO:0000256" key="1">
    <source>
        <dbReference type="SAM" id="Phobius"/>
    </source>
</evidence>
<sequence>MPSFIRAVAITGLIAGTLDITAASIQFLNNHPQSSVRTMLTAIASAAFGQEAFNGNPVMPWIGLLFHFIIAYSFTILFFLLYERMEVLRKQPIVSGMLYAIVVYSTMQYLVLPLTKLPLQKLPLPAILIGIGILMVVFGIPVSLGARSYYRRKFN</sequence>
<keyword evidence="3" id="KW-1185">Reference proteome</keyword>
<dbReference type="OrthoDB" id="7564746at2"/>
<reference evidence="2 3" key="1">
    <citation type="submission" date="2018-07" db="EMBL/GenBank/DDBJ databases">
        <title>Chitinophaga K2CV101002-2 sp. nov., isolated from a monsoon evergreen broad-leaved forest soil.</title>
        <authorList>
            <person name="Lv Y."/>
        </authorList>
    </citation>
    <scope>NUCLEOTIDE SEQUENCE [LARGE SCALE GENOMIC DNA]</scope>
    <source>
        <strain evidence="2 3">GDMCC 1.1288</strain>
    </source>
</reference>
<feature type="transmembrane region" description="Helical" evidence="1">
    <location>
        <begin position="58"/>
        <end position="81"/>
    </location>
</feature>
<name>A0A3E1Y959_9BACT</name>
<organism evidence="2 3">
    <name type="scientific">Chitinophaga silvatica</name>
    <dbReference type="NCBI Taxonomy" id="2282649"/>
    <lineage>
        <taxon>Bacteria</taxon>
        <taxon>Pseudomonadati</taxon>
        <taxon>Bacteroidota</taxon>
        <taxon>Chitinophagia</taxon>
        <taxon>Chitinophagales</taxon>
        <taxon>Chitinophagaceae</taxon>
        <taxon>Chitinophaga</taxon>
    </lineage>
</organism>
<evidence type="ECO:0008006" key="4">
    <source>
        <dbReference type="Google" id="ProtNLM"/>
    </source>
</evidence>
<dbReference type="AlphaFoldDB" id="A0A3E1Y959"/>
<gene>
    <name evidence="2" type="ORF">DVR12_15205</name>
</gene>
<keyword evidence="1" id="KW-0472">Membrane</keyword>
<feature type="transmembrane region" description="Helical" evidence="1">
    <location>
        <begin position="124"/>
        <end position="146"/>
    </location>
</feature>
<accession>A0A3E1Y959</accession>
<evidence type="ECO:0000313" key="2">
    <source>
        <dbReference type="EMBL" id="RFS21989.1"/>
    </source>
</evidence>
<feature type="transmembrane region" description="Helical" evidence="1">
    <location>
        <begin position="93"/>
        <end position="112"/>
    </location>
</feature>
<proteinExistence type="predicted"/>
<dbReference type="RefSeq" id="WP_116976640.1">
    <property type="nucleotide sequence ID" value="NZ_QPMM01000007.1"/>
</dbReference>
<keyword evidence="1" id="KW-1133">Transmembrane helix</keyword>